<keyword evidence="2" id="KW-1185">Reference proteome</keyword>
<comment type="caution">
    <text evidence="1">The sequence shown here is derived from an EMBL/GenBank/DDBJ whole genome shotgun (WGS) entry which is preliminary data.</text>
</comment>
<dbReference type="OrthoDB" id="2371100at2759"/>
<dbReference type="AlphaFoldDB" id="A0A9P6IZL6"/>
<protein>
    <submittedName>
        <fullName evidence="1">Uncharacterized protein</fullName>
    </submittedName>
</protein>
<dbReference type="Gene3D" id="3.80.10.10">
    <property type="entry name" value="Ribonuclease Inhibitor"/>
    <property type="match status" value="1"/>
</dbReference>
<evidence type="ECO:0000313" key="2">
    <source>
        <dbReference type="Proteomes" id="UP000749646"/>
    </source>
</evidence>
<sequence>MIDENFEEIIPLRIAYQPGVVLEVVEGNGQVHSTTGEFATLARIPVAAGGEPGHHHNTRLGSHLPFAEYTTTAGFNTLTQTVAALAVADINNTSNQSLVMSSAGIPEDTQPFQLTYNQMQQLVQMQHIQQQTIIKNQEEMLRMQKNALDRLAIIQNSVQALLTQTYELHEYPIPRLFIVLPKNPGFLEKLNPTSVPYRLYFLCECGTHTMAEHSKTPPDIHLAKHEGYDLNKPTEFFERYGSYILALLYMVKFGVAAAGIAVPPLASLKIFEGLDTAQEHVKDLKSSINSLVDNTIKALEDFKNIGETNSGLGTEYTDFDKLEALEGADLRQLESFLKVKDERRVLGNLYRIVTPEGHVKWVCLDHYRTNYRESVIKQLREVVETNGGTFIEETGSIEIKVGSSILARQFYDVMVRARGIQELEITLEWDATMNDLRSLSEAVTKGNVIRLTVHGTHFKSSALDAINRGRRFDPILQLTSNTRIQSLQLQGFDNFFSRITKSIPAPSSKLRVFSVQSGIPFKDMTKFFNSHMEQFSLLTALELVLHQPHSIAKVAQDILNKFNKLESLKIDCGDNSVTTRALEGKIQEVKATISRLDDLSPDDLKFIQDGHLAHLAIQHAIEEADESRLADVLRRTHSLKHLQIGCKAERFLAITNVVISTRATMVQERGSSCLQTIELMEEKLTPFDILGECDSDKTYMQSVLTFKEDSDSFDMRTWIRLQNNMSITESNPVNDFIRQYGWSIVLFDEDWTKNSTFAAILDDIPTTRDSQLESLRFHTNRFKTDGFERLDSIIERSPNLKDLGLIVLCNYESDFEKAQSLFIRYGSILSMLQLRCNSLEDWLPRIASSFPTRNCFPNMVSLGLWGRSHLLSDLTSCIPWIEAMVSAPPQATASSMHSPSLSQGIVDIHNDREESESTGSWTASLGKIMLRWVKLQPEEWKTVIKAMDLSKLRHLDFSKSDITHESFKLLVDRIPDNYTSKVSSFKTLDIRDTGIAKSPDSRVILNELWKKVPLLEIIGIS</sequence>
<evidence type="ECO:0000313" key="1">
    <source>
        <dbReference type="EMBL" id="KAF9954817.1"/>
    </source>
</evidence>
<proteinExistence type="predicted"/>
<reference evidence="1" key="1">
    <citation type="journal article" date="2020" name="Fungal Divers.">
        <title>Resolving the Mortierellaceae phylogeny through synthesis of multi-gene phylogenetics and phylogenomics.</title>
        <authorList>
            <person name="Vandepol N."/>
            <person name="Liber J."/>
            <person name="Desiro A."/>
            <person name="Na H."/>
            <person name="Kennedy M."/>
            <person name="Barry K."/>
            <person name="Grigoriev I.V."/>
            <person name="Miller A.N."/>
            <person name="O'Donnell K."/>
            <person name="Stajich J.E."/>
            <person name="Bonito G."/>
        </authorList>
    </citation>
    <scope>NUCLEOTIDE SEQUENCE</scope>
    <source>
        <strain evidence="1">MES-2147</strain>
    </source>
</reference>
<name>A0A9P6IZL6_9FUNG</name>
<accession>A0A9P6IZL6</accession>
<dbReference type="SUPFAM" id="SSF52047">
    <property type="entry name" value="RNI-like"/>
    <property type="match status" value="1"/>
</dbReference>
<dbReference type="InterPro" id="IPR032675">
    <property type="entry name" value="LRR_dom_sf"/>
</dbReference>
<organism evidence="1 2">
    <name type="scientific">Modicella reniformis</name>
    <dbReference type="NCBI Taxonomy" id="1440133"/>
    <lineage>
        <taxon>Eukaryota</taxon>
        <taxon>Fungi</taxon>
        <taxon>Fungi incertae sedis</taxon>
        <taxon>Mucoromycota</taxon>
        <taxon>Mortierellomycotina</taxon>
        <taxon>Mortierellomycetes</taxon>
        <taxon>Mortierellales</taxon>
        <taxon>Mortierellaceae</taxon>
        <taxon>Modicella</taxon>
    </lineage>
</organism>
<dbReference type="PANTHER" id="PTHR47679:SF1">
    <property type="entry name" value="PROTEIN TORNADO 1"/>
    <property type="match status" value="1"/>
</dbReference>
<dbReference type="PANTHER" id="PTHR47679">
    <property type="entry name" value="PROTEIN TORNADO 1"/>
    <property type="match status" value="1"/>
</dbReference>
<dbReference type="Proteomes" id="UP000749646">
    <property type="component" value="Unassembled WGS sequence"/>
</dbReference>
<dbReference type="EMBL" id="JAAAHW010006802">
    <property type="protein sequence ID" value="KAF9954817.1"/>
    <property type="molecule type" value="Genomic_DNA"/>
</dbReference>
<gene>
    <name evidence="1" type="ORF">BGZ65_003805</name>
</gene>